<evidence type="ECO:0000256" key="11">
    <source>
        <dbReference type="PROSITE-ProRule" id="PRU00282"/>
    </source>
</evidence>
<proteinExistence type="inferred from homology"/>
<keyword evidence="8" id="KW-0496">Mitochondrion</keyword>
<evidence type="ECO:0000256" key="13">
    <source>
        <dbReference type="SAM" id="Phobius"/>
    </source>
</evidence>
<dbReference type="PROSITE" id="PS51257">
    <property type="entry name" value="PROKAR_LIPOPROTEIN"/>
    <property type="match status" value="1"/>
</dbReference>
<evidence type="ECO:0000256" key="6">
    <source>
        <dbReference type="ARBA" id="ARBA00022792"/>
    </source>
</evidence>
<evidence type="ECO:0000256" key="4">
    <source>
        <dbReference type="ARBA" id="ARBA00022692"/>
    </source>
</evidence>
<keyword evidence="15" id="KW-1185">Reference proteome</keyword>
<keyword evidence="3 12" id="KW-0813">Transport</keyword>
<dbReference type="EMBL" id="JANIIK010000109">
    <property type="protein sequence ID" value="KAJ3597611.1"/>
    <property type="molecule type" value="Genomic_DNA"/>
</dbReference>
<feature type="repeat" description="Solcar" evidence="11">
    <location>
        <begin position="198"/>
        <end position="289"/>
    </location>
</feature>
<comment type="similarity">
    <text evidence="2 12">Belongs to the mitochondrial carrier (TC 2.A.29) family.</text>
</comment>
<gene>
    <name evidence="14" type="ORF">NHX12_001134</name>
</gene>
<feature type="repeat" description="Solcar" evidence="11">
    <location>
        <begin position="13"/>
        <end position="131"/>
    </location>
</feature>
<organism evidence="14 15">
    <name type="scientific">Muraenolepis orangiensis</name>
    <name type="common">Patagonian moray cod</name>
    <dbReference type="NCBI Taxonomy" id="630683"/>
    <lineage>
        <taxon>Eukaryota</taxon>
        <taxon>Metazoa</taxon>
        <taxon>Chordata</taxon>
        <taxon>Craniata</taxon>
        <taxon>Vertebrata</taxon>
        <taxon>Euteleostomi</taxon>
        <taxon>Actinopterygii</taxon>
        <taxon>Neopterygii</taxon>
        <taxon>Teleostei</taxon>
        <taxon>Neoteleostei</taxon>
        <taxon>Acanthomorphata</taxon>
        <taxon>Zeiogadaria</taxon>
        <taxon>Gadariae</taxon>
        <taxon>Gadiformes</taxon>
        <taxon>Muraenolepidoidei</taxon>
        <taxon>Muraenolepididae</taxon>
        <taxon>Muraenolepis</taxon>
    </lineage>
</organism>
<dbReference type="SUPFAM" id="SSF103506">
    <property type="entry name" value="Mitochondrial carrier"/>
    <property type="match status" value="1"/>
</dbReference>
<evidence type="ECO:0000256" key="3">
    <source>
        <dbReference type="ARBA" id="ARBA00022448"/>
    </source>
</evidence>
<dbReference type="PROSITE" id="PS50920">
    <property type="entry name" value="SOLCAR"/>
    <property type="match status" value="2"/>
</dbReference>
<evidence type="ECO:0000256" key="5">
    <source>
        <dbReference type="ARBA" id="ARBA00022737"/>
    </source>
</evidence>
<dbReference type="Gene3D" id="1.50.40.10">
    <property type="entry name" value="Mitochondrial carrier domain"/>
    <property type="match status" value="2"/>
</dbReference>
<evidence type="ECO:0000313" key="14">
    <source>
        <dbReference type="EMBL" id="KAJ3597611.1"/>
    </source>
</evidence>
<comment type="catalytic activity">
    <reaction evidence="10">
        <text>glutathione(in) = glutathione(out)</text>
        <dbReference type="Rhea" id="RHEA:74819"/>
        <dbReference type="ChEBI" id="CHEBI:57925"/>
    </reaction>
</comment>
<evidence type="ECO:0000256" key="8">
    <source>
        <dbReference type="ARBA" id="ARBA00023128"/>
    </source>
</evidence>
<feature type="transmembrane region" description="Helical" evidence="13">
    <location>
        <begin position="200"/>
        <end position="221"/>
    </location>
</feature>
<dbReference type="InterPro" id="IPR018108">
    <property type="entry name" value="MCP_transmembrane"/>
</dbReference>
<evidence type="ECO:0000256" key="9">
    <source>
        <dbReference type="ARBA" id="ARBA00023136"/>
    </source>
</evidence>
<evidence type="ECO:0000256" key="1">
    <source>
        <dbReference type="ARBA" id="ARBA00004448"/>
    </source>
</evidence>
<accession>A0A9Q0IHV9</accession>
<dbReference type="AlphaFoldDB" id="A0A9Q0IHV9"/>
<evidence type="ECO:0000313" key="15">
    <source>
        <dbReference type="Proteomes" id="UP001148018"/>
    </source>
</evidence>
<evidence type="ECO:0000256" key="2">
    <source>
        <dbReference type="ARBA" id="ARBA00006375"/>
    </source>
</evidence>
<comment type="caution">
    <text evidence="14">The sequence shown here is derived from an EMBL/GenBank/DDBJ whole genome shotgun (WGS) entry which is preliminary data.</text>
</comment>
<dbReference type="OrthoDB" id="1747031at2759"/>
<reference evidence="14" key="1">
    <citation type="submission" date="2022-07" db="EMBL/GenBank/DDBJ databases">
        <title>Chromosome-level genome of Muraenolepis orangiensis.</title>
        <authorList>
            <person name="Kim J."/>
        </authorList>
    </citation>
    <scope>NUCLEOTIDE SEQUENCE</scope>
    <source>
        <strain evidence="14">KU_S4_2022</strain>
        <tissue evidence="14">Muscle</tissue>
    </source>
</reference>
<keyword evidence="7 13" id="KW-1133">Transmembrane helix</keyword>
<comment type="subcellular location">
    <subcellularLocation>
        <location evidence="1">Mitochondrion inner membrane</location>
        <topology evidence="1">Multi-pass membrane protein</topology>
    </subcellularLocation>
</comment>
<evidence type="ECO:0000256" key="7">
    <source>
        <dbReference type="ARBA" id="ARBA00022989"/>
    </source>
</evidence>
<evidence type="ECO:0000256" key="10">
    <source>
        <dbReference type="ARBA" id="ARBA00036017"/>
    </source>
</evidence>
<dbReference type="Pfam" id="PF00153">
    <property type="entry name" value="Mito_carr"/>
    <property type="match status" value="2"/>
</dbReference>
<keyword evidence="5" id="KW-0677">Repeat</keyword>
<evidence type="ECO:0000256" key="12">
    <source>
        <dbReference type="RuleBase" id="RU000488"/>
    </source>
</evidence>
<dbReference type="Proteomes" id="UP001148018">
    <property type="component" value="Unassembled WGS sequence"/>
</dbReference>
<keyword evidence="6" id="KW-0999">Mitochondrion inner membrane</keyword>
<dbReference type="GO" id="GO:0005743">
    <property type="term" value="C:mitochondrial inner membrane"/>
    <property type="evidence" value="ECO:0007669"/>
    <property type="project" value="UniProtKB-SubCell"/>
</dbReference>
<keyword evidence="9 11" id="KW-0472">Membrane</keyword>
<dbReference type="InterPro" id="IPR023395">
    <property type="entry name" value="MCP_dom_sf"/>
</dbReference>
<dbReference type="PANTHER" id="PTHR45760:SF5">
    <property type="entry name" value="MITOCHONDRIAL GLUTATHIONE TRANSPORTER SLC25A40-RELATED"/>
    <property type="match status" value="1"/>
</dbReference>
<keyword evidence="4 11" id="KW-0812">Transmembrane</keyword>
<evidence type="ECO:0008006" key="16">
    <source>
        <dbReference type="Google" id="ProtNLM"/>
    </source>
</evidence>
<dbReference type="GO" id="GO:1990542">
    <property type="term" value="P:mitochondrial transmembrane transport"/>
    <property type="evidence" value="ECO:0007669"/>
    <property type="project" value="InterPro"/>
</dbReference>
<protein>
    <recommendedName>
        <fullName evidence="16">Solute carrier family 25 member 40</fullName>
    </recommendedName>
</protein>
<dbReference type="PANTHER" id="PTHR45760">
    <property type="entry name" value="FI19922P1-RELATED"/>
    <property type="match status" value="1"/>
</dbReference>
<dbReference type="InterPro" id="IPR045315">
    <property type="entry name" value="Mtm1-like"/>
</dbReference>
<name>A0A9Q0IHV9_9TELE</name>
<sequence>MTSRGDKVAPGGITPIQQMVSSCSGAILTSLLVTPLDVVKIRLQAQQNPFLKGRCFVYCNGLMDHLCVCENGNSKVWYKAPGHFNGTLDAFVKIGRHEGIKSLWSGLPPTLVMAVPATVIYFTCYDQLCGALKVRLKEHADKAPLFAGAIARVGSVTVISPLELIRTKLQDVPFSAMYWYNYEQGKAWLCKRYNTTEPTFAITFLSGAASGSIASIATLPFDVVKTRRQRYLLAVSSSGKTSSSTLSVMSRIVAENGISGLFAGFLPRLIKVAPACAIMISSYEFGKAFFHKRNQETRLLRLQPGNS</sequence>